<evidence type="ECO:0000256" key="6">
    <source>
        <dbReference type="SAM" id="Phobius"/>
    </source>
</evidence>
<dbReference type="AlphaFoldDB" id="A0AA39X6T6"/>
<keyword evidence="8" id="KW-1185">Reference proteome</keyword>
<evidence type="ECO:0000256" key="4">
    <source>
        <dbReference type="ARBA" id="ARBA00023136"/>
    </source>
</evidence>
<feature type="region of interest" description="Disordered" evidence="5">
    <location>
        <begin position="315"/>
        <end position="346"/>
    </location>
</feature>
<evidence type="ECO:0000256" key="1">
    <source>
        <dbReference type="ARBA" id="ARBA00004141"/>
    </source>
</evidence>
<feature type="transmembrane region" description="Helical" evidence="6">
    <location>
        <begin position="20"/>
        <end position="37"/>
    </location>
</feature>
<evidence type="ECO:0000256" key="5">
    <source>
        <dbReference type="SAM" id="MobiDB-lite"/>
    </source>
</evidence>
<dbReference type="EMBL" id="JAULSR010000002">
    <property type="protein sequence ID" value="KAK0628374.1"/>
    <property type="molecule type" value="Genomic_DNA"/>
</dbReference>
<accession>A0AA39X6T6</accession>
<dbReference type="Pfam" id="PF04479">
    <property type="entry name" value="RTA1"/>
    <property type="match status" value="1"/>
</dbReference>
<evidence type="ECO:0000256" key="2">
    <source>
        <dbReference type="ARBA" id="ARBA00022692"/>
    </source>
</evidence>
<name>A0AA39X6T6_9PEZI</name>
<evidence type="ECO:0000313" key="8">
    <source>
        <dbReference type="Proteomes" id="UP001174934"/>
    </source>
</evidence>
<dbReference type="InterPro" id="IPR007568">
    <property type="entry name" value="RTA1"/>
</dbReference>
<gene>
    <name evidence="7" type="ORF">B0T17DRAFT_505055</name>
</gene>
<protein>
    <submittedName>
        <fullName evidence="7">Uncharacterized protein</fullName>
    </submittedName>
</protein>
<dbReference type="GO" id="GO:0016020">
    <property type="term" value="C:membrane"/>
    <property type="evidence" value="ECO:0007669"/>
    <property type="project" value="UniProtKB-SubCell"/>
</dbReference>
<feature type="transmembrane region" description="Helical" evidence="6">
    <location>
        <begin position="161"/>
        <end position="180"/>
    </location>
</feature>
<dbReference type="Proteomes" id="UP001174934">
    <property type="component" value="Unassembled WGS sequence"/>
</dbReference>
<keyword evidence="3 6" id="KW-1133">Transmembrane helix</keyword>
<comment type="caution">
    <text evidence="7">The sequence shown here is derived from an EMBL/GenBank/DDBJ whole genome shotgun (WGS) entry which is preliminary data.</text>
</comment>
<dbReference type="PANTHER" id="PTHR31465">
    <property type="entry name" value="PROTEIN RTA1-RELATED"/>
    <property type="match status" value="1"/>
</dbReference>
<keyword evidence="4 6" id="KW-0472">Membrane</keyword>
<sequence length="346" mass="38532">MSDGRPVGGSVFFYAPNKGAPVFFTIAFATSGAYHLWQCIHYKCFKVTALLPICCLLFTAGFAVREYGAFHYENLNVYIASTFLIYMSPPLLELANYHILGRILYYIPYLAPIHPGRVLTTFGTLSSLVEVLSAIGVSYVANTSLPARLITLGDALLKASLVLQLVVMLFFFLLAGTFHARCVRAGITSRRVHAPLLTLYLSTLIILGRTIYRTVEYFGSNVVRSHAEGGGRLDPMMLSPVIRYEWFFYVFEAVFMLANSVLWNVRHPRRYLPEDYRVYLAQDGATELTGPGWKDKRSYAMTALDPFGWFGDGSGSGKGDDARPFWEENGFDGASKRRQDAVGGAV</sequence>
<organism evidence="7 8">
    <name type="scientific">Bombardia bombarda</name>
    <dbReference type="NCBI Taxonomy" id="252184"/>
    <lineage>
        <taxon>Eukaryota</taxon>
        <taxon>Fungi</taxon>
        <taxon>Dikarya</taxon>
        <taxon>Ascomycota</taxon>
        <taxon>Pezizomycotina</taxon>
        <taxon>Sordariomycetes</taxon>
        <taxon>Sordariomycetidae</taxon>
        <taxon>Sordariales</taxon>
        <taxon>Lasiosphaeriaceae</taxon>
        <taxon>Bombardia</taxon>
    </lineage>
</organism>
<feature type="transmembrane region" description="Helical" evidence="6">
    <location>
        <begin position="118"/>
        <end position="141"/>
    </location>
</feature>
<comment type="subcellular location">
    <subcellularLocation>
        <location evidence="1">Membrane</location>
        <topology evidence="1">Multi-pass membrane protein</topology>
    </subcellularLocation>
</comment>
<feature type="transmembrane region" description="Helical" evidence="6">
    <location>
        <begin position="246"/>
        <end position="265"/>
    </location>
</feature>
<keyword evidence="2 6" id="KW-0812">Transmembrane</keyword>
<feature type="transmembrane region" description="Helical" evidence="6">
    <location>
        <begin position="192"/>
        <end position="212"/>
    </location>
</feature>
<reference evidence="7" key="1">
    <citation type="submission" date="2023-06" db="EMBL/GenBank/DDBJ databases">
        <title>Genome-scale phylogeny and comparative genomics of the fungal order Sordariales.</title>
        <authorList>
            <consortium name="Lawrence Berkeley National Laboratory"/>
            <person name="Hensen N."/>
            <person name="Bonometti L."/>
            <person name="Westerberg I."/>
            <person name="Brannstrom I.O."/>
            <person name="Guillou S."/>
            <person name="Cros-Aarteil S."/>
            <person name="Calhoun S."/>
            <person name="Haridas S."/>
            <person name="Kuo A."/>
            <person name="Mondo S."/>
            <person name="Pangilinan J."/>
            <person name="Riley R."/>
            <person name="LaButti K."/>
            <person name="Andreopoulos B."/>
            <person name="Lipzen A."/>
            <person name="Chen C."/>
            <person name="Yanf M."/>
            <person name="Daum C."/>
            <person name="Ng V."/>
            <person name="Clum A."/>
            <person name="Steindorff A."/>
            <person name="Ohm R."/>
            <person name="Martin F."/>
            <person name="Silar P."/>
            <person name="Natvig D."/>
            <person name="Lalanne C."/>
            <person name="Gautier V."/>
            <person name="Ament-velasquez S.L."/>
            <person name="Kruys A."/>
            <person name="Hutchinson M.I."/>
            <person name="Powell A.J."/>
            <person name="Barry K."/>
            <person name="Miller A.N."/>
            <person name="Grigoriev I.V."/>
            <person name="Debuchy R."/>
            <person name="Gladieux P."/>
            <person name="Thoren M.H."/>
            <person name="Johannesson H."/>
        </authorList>
    </citation>
    <scope>NUCLEOTIDE SEQUENCE</scope>
    <source>
        <strain evidence="7">SMH3391-2</strain>
    </source>
</reference>
<evidence type="ECO:0000313" key="7">
    <source>
        <dbReference type="EMBL" id="KAK0628374.1"/>
    </source>
</evidence>
<proteinExistence type="predicted"/>
<feature type="transmembrane region" description="Helical" evidence="6">
    <location>
        <begin position="44"/>
        <end position="63"/>
    </location>
</feature>
<evidence type="ECO:0000256" key="3">
    <source>
        <dbReference type="ARBA" id="ARBA00022989"/>
    </source>
</evidence>
<feature type="transmembrane region" description="Helical" evidence="6">
    <location>
        <begin position="75"/>
        <end position="97"/>
    </location>
</feature>
<dbReference type="PANTHER" id="PTHR31465:SF34">
    <property type="entry name" value="DOMAIN PROTEIN, PUTATIVE (AFU_ORTHOLOGUE AFUA_3G00480)-RELATED"/>
    <property type="match status" value="1"/>
</dbReference>